<dbReference type="STRING" id="1116229.S3DRE3"/>
<proteinExistence type="predicted"/>
<name>S3DRE3_GLAL2</name>
<dbReference type="OrthoDB" id="4505928at2759"/>
<feature type="compositionally biased region" description="Basic and acidic residues" evidence="1">
    <location>
        <begin position="1"/>
        <end position="12"/>
    </location>
</feature>
<accession>S3DRE3</accession>
<dbReference type="GeneID" id="19459261"/>
<dbReference type="PANTHER" id="PTHR42070">
    <property type="entry name" value="FILAMENT ASSOCIATED PROTEIN, PUTATIVE (AFU_ORTHOLOGUE AFUA_8G06630)-RELATED"/>
    <property type="match status" value="1"/>
</dbReference>
<dbReference type="KEGG" id="glz:GLAREA_00201"/>
<dbReference type="CDD" id="cd14686">
    <property type="entry name" value="bZIP"/>
    <property type="match status" value="1"/>
</dbReference>
<evidence type="ECO:0000313" key="3">
    <source>
        <dbReference type="Proteomes" id="UP000016922"/>
    </source>
</evidence>
<reference evidence="2 3" key="1">
    <citation type="journal article" date="2013" name="BMC Genomics">
        <title>Genomics-driven discovery of the pneumocandin biosynthetic gene cluster in the fungus Glarea lozoyensis.</title>
        <authorList>
            <person name="Chen L."/>
            <person name="Yue Q."/>
            <person name="Zhang X."/>
            <person name="Xiang M."/>
            <person name="Wang C."/>
            <person name="Li S."/>
            <person name="Che Y."/>
            <person name="Ortiz-Lopez F.J."/>
            <person name="Bills G.F."/>
            <person name="Liu X."/>
            <person name="An Z."/>
        </authorList>
    </citation>
    <scope>NUCLEOTIDE SEQUENCE [LARGE SCALE GENOMIC DNA]</scope>
    <source>
        <strain evidence="3">ATCC 20868 / MF5171</strain>
    </source>
</reference>
<gene>
    <name evidence="2" type="ORF">GLAREA_00201</name>
</gene>
<dbReference type="HOGENOM" id="CLU_1042257_0_0_1"/>
<feature type="region of interest" description="Disordered" evidence="1">
    <location>
        <begin position="92"/>
        <end position="122"/>
    </location>
</feature>
<organism evidence="2 3">
    <name type="scientific">Glarea lozoyensis (strain ATCC 20868 / MF5171)</name>
    <dbReference type="NCBI Taxonomy" id="1116229"/>
    <lineage>
        <taxon>Eukaryota</taxon>
        <taxon>Fungi</taxon>
        <taxon>Dikarya</taxon>
        <taxon>Ascomycota</taxon>
        <taxon>Pezizomycotina</taxon>
        <taxon>Leotiomycetes</taxon>
        <taxon>Helotiales</taxon>
        <taxon>Helotiaceae</taxon>
        <taxon>Glarea</taxon>
    </lineage>
</organism>
<protein>
    <recommendedName>
        <fullName evidence="4">BZIP domain-containing protein</fullName>
    </recommendedName>
</protein>
<dbReference type="Gene3D" id="1.20.5.170">
    <property type="match status" value="1"/>
</dbReference>
<keyword evidence="3" id="KW-1185">Reference proteome</keyword>
<dbReference type="RefSeq" id="XP_008083152.1">
    <property type="nucleotide sequence ID" value="XM_008084961.1"/>
</dbReference>
<sequence>MPRPKVGKDDANLIRVRNNQRRSRAQRRDYVAELERQVYEHDARSPPYAADAALQQTIGRLEEENSRLRQMLALAGVKHALVDARLAEDRSGVEVTDSANLLPSVPEAPPENTASAQKGNGYDVLPSSIPKSDTVATKTTIPVGEDELLTDGYGLGFELLAAASSLDSFSMMPGASACCQSFPWDSFSSTPSDNPIGLSEIPSEPQRPLETTPCSAAYALIREHNKKGIDMIEIGILLWNGFAKGEGGGGCTVDKNLLLSVLEYIRG</sequence>
<dbReference type="Proteomes" id="UP000016922">
    <property type="component" value="Unassembled WGS sequence"/>
</dbReference>
<dbReference type="eggNOG" id="ENOG502SR4I">
    <property type="taxonomic scope" value="Eukaryota"/>
</dbReference>
<feature type="region of interest" description="Disordered" evidence="1">
    <location>
        <begin position="1"/>
        <end position="27"/>
    </location>
</feature>
<dbReference type="PANTHER" id="PTHR42070:SF1">
    <property type="entry name" value="FILAMENT ASSOCIATED PROTEIN, PUTATIVE (AFU_ORTHOLOGUE AFUA_8G06630)-RELATED"/>
    <property type="match status" value="1"/>
</dbReference>
<dbReference type="EMBL" id="KE145367">
    <property type="protein sequence ID" value="EPE29043.1"/>
    <property type="molecule type" value="Genomic_DNA"/>
</dbReference>
<dbReference type="AlphaFoldDB" id="S3DRE3"/>
<evidence type="ECO:0000313" key="2">
    <source>
        <dbReference type="EMBL" id="EPE29043.1"/>
    </source>
</evidence>
<evidence type="ECO:0000256" key="1">
    <source>
        <dbReference type="SAM" id="MobiDB-lite"/>
    </source>
</evidence>
<evidence type="ECO:0008006" key="4">
    <source>
        <dbReference type="Google" id="ProtNLM"/>
    </source>
</evidence>